<dbReference type="InterPro" id="IPR012910">
    <property type="entry name" value="Plug_dom"/>
</dbReference>
<dbReference type="Gene3D" id="2.40.170.20">
    <property type="entry name" value="TonB-dependent receptor, beta-barrel domain"/>
    <property type="match status" value="1"/>
</dbReference>
<dbReference type="EMBL" id="JACIEX010000001">
    <property type="protein sequence ID" value="MBB4092141.1"/>
    <property type="molecule type" value="Genomic_DNA"/>
</dbReference>
<keyword evidence="5 11" id="KW-0812">Transmembrane</keyword>
<evidence type="ECO:0000256" key="3">
    <source>
        <dbReference type="ARBA" id="ARBA00022448"/>
    </source>
</evidence>
<evidence type="ECO:0000256" key="13">
    <source>
        <dbReference type="SAM" id="MobiDB-lite"/>
    </source>
</evidence>
<dbReference type="Gene3D" id="2.170.130.10">
    <property type="entry name" value="TonB-dependent receptor, plug domain"/>
    <property type="match status" value="1"/>
</dbReference>
<dbReference type="SUPFAM" id="SSF56935">
    <property type="entry name" value="Porins"/>
    <property type="match status" value="1"/>
</dbReference>
<dbReference type="RefSeq" id="WP_140019027.1">
    <property type="nucleotide sequence ID" value="NZ_JACIEX010000001.1"/>
</dbReference>
<dbReference type="CDD" id="cd01347">
    <property type="entry name" value="ligand_gated_channel"/>
    <property type="match status" value="1"/>
</dbReference>
<dbReference type="InterPro" id="IPR000531">
    <property type="entry name" value="Beta-barrel_TonB"/>
</dbReference>
<proteinExistence type="inferred from homology"/>
<keyword evidence="8 12" id="KW-0798">TonB box</keyword>
<dbReference type="Proteomes" id="UP000553980">
    <property type="component" value="Unassembled WGS sequence"/>
</dbReference>
<protein>
    <recommendedName>
        <fullName evidence="2">Heme transporter BhuA</fullName>
    </recommendedName>
</protein>
<evidence type="ECO:0000256" key="5">
    <source>
        <dbReference type="ARBA" id="ARBA00022692"/>
    </source>
</evidence>
<comment type="caution">
    <text evidence="17">The sequence shown here is derived from an EMBL/GenBank/DDBJ whole genome shotgun (WGS) entry which is preliminary data.</text>
</comment>
<keyword evidence="4 11" id="KW-1134">Transmembrane beta strand</keyword>
<dbReference type="GO" id="GO:0015344">
    <property type="term" value="F:siderophore uptake transmembrane transporter activity"/>
    <property type="evidence" value="ECO:0007669"/>
    <property type="project" value="TreeGrafter"/>
</dbReference>
<feature type="domain" description="TonB-dependent receptor-like beta-barrel" evidence="14">
    <location>
        <begin position="309"/>
        <end position="725"/>
    </location>
</feature>
<evidence type="ECO:0000313" key="18">
    <source>
        <dbReference type="Proteomes" id="UP000313390"/>
    </source>
</evidence>
<dbReference type="PROSITE" id="PS52016">
    <property type="entry name" value="TONB_DEPENDENT_REC_3"/>
    <property type="match status" value="1"/>
</dbReference>
<evidence type="ECO:0000313" key="17">
    <source>
        <dbReference type="EMBL" id="TNV15422.1"/>
    </source>
</evidence>
<feature type="region of interest" description="Disordered" evidence="13">
    <location>
        <begin position="311"/>
        <end position="331"/>
    </location>
</feature>
<name>A0A5C5CVC0_9HYPH</name>
<evidence type="ECO:0000259" key="15">
    <source>
        <dbReference type="Pfam" id="PF07715"/>
    </source>
</evidence>
<dbReference type="Proteomes" id="UP000313390">
    <property type="component" value="Unassembled WGS sequence"/>
</dbReference>
<evidence type="ECO:0000256" key="9">
    <source>
        <dbReference type="ARBA" id="ARBA00023136"/>
    </source>
</evidence>
<feature type="region of interest" description="Disordered" evidence="13">
    <location>
        <begin position="54"/>
        <end position="74"/>
    </location>
</feature>
<reference evidence="16 19" key="3">
    <citation type="submission" date="2020-08" db="EMBL/GenBank/DDBJ databases">
        <title>Genomic Encyclopedia of Type Strains, Phase IV (KMG-IV): sequencing the most valuable type-strain genomes for metagenomic binning, comparative biology and taxonomic classification.</title>
        <authorList>
            <person name="Goeker M."/>
        </authorList>
    </citation>
    <scope>NUCLEOTIDE SEQUENCE [LARGE SCALE GENOMIC DNA]</scope>
    <source>
        <strain evidence="16 19">DSM 23868</strain>
    </source>
</reference>
<dbReference type="Pfam" id="PF00593">
    <property type="entry name" value="TonB_dep_Rec_b-barrel"/>
    <property type="match status" value="1"/>
</dbReference>
<keyword evidence="9 11" id="KW-0472">Membrane</keyword>
<dbReference type="InterPro" id="IPR036942">
    <property type="entry name" value="Beta-barrel_TonB_sf"/>
</dbReference>
<keyword evidence="19" id="KW-1185">Reference proteome</keyword>
<evidence type="ECO:0000256" key="7">
    <source>
        <dbReference type="ARBA" id="ARBA00023065"/>
    </source>
</evidence>
<dbReference type="GO" id="GO:0044718">
    <property type="term" value="P:siderophore transmembrane transport"/>
    <property type="evidence" value="ECO:0007669"/>
    <property type="project" value="TreeGrafter"/>
</dbReference>
<keyword evidence="17" id="KW-0675">Receptor</keyword>
<organism evidence="17 18">
    <name type="scientific">Brucella pecoris</name>
    <dbReference type="NCBI Taxonomy" id="867683"/>
    <lineage>
        <taxon>Bacteria</taxon>
        <taxon>Pseudomonadati</taxon>
        <taxon>Pseudomonadota</taxon>
        <taxon>Alphaproteobacteria</taxon>
        <taxon>Hyphomicrobiales</taxon>
        <taxon>Brucellaceae</taxon>
        <taxon>Brucella/Ochrobactrum group</taxon>
        <taxon>Brucella</taxon>
    </lineage>
</organism>
<evidence type="ECO:0000256" key="10">
    <source>
        <dbReference type="ARBA" id="ARBA00023237"/>
    </source>
</evidence>
<evidence type="ECO:0000313" key="19">
    <source>
        <dbReference type="Proteomes" id="UP000553980"/>
    </source>
</evidence>
<evidence type="ECO:0000256" key="1">
    <source>
        <dbReference type="ARBA" id="ARBA00004571"/>
    </source>
</evidence>
<evidence type="ECO:0000256" key="6">
    <source>
        <dbReference type="ARBA" id="ARBA00022729"/>
    </source>
</evidence>
<evidence type="ECO:0000259" key="14">
    <source>
        <dbReference type="Pfam" id="PF00593"/>
    </source>
</evidence>
<feature type="domain" description="TonB-dependent receptor plug" evidence="15">
    <location>
        <begin position="101"/>
        <end position="209"/>
    </location>
</feature>
<dbReference type="Pfam" id="PF07715">
    <property type="entry name" value="Plug"/>
    <property type="match status" value="1"/>
</dbReference>
<accession>A0A5C5CVC0</accession>
<evidence type="ECO:0000256" key="12">
    <source>
        <dbReference type="RuleBase" id="RU003357"/>
    </source>
</evidence>
<keyword evidence="10 11" id="KW-0998">Cell outer membrane</keyword>
<evidence type="ECO:0000256" key="4">
    <source>
        <dbReference type="ARBA" id="ARBA00022452"/>
    </source>
</evidence>
<keyword evidence="3 11" id="KW-0813">Transport</keyword>
<dbReference type="AlphaFoldDB" id="A0A5C5CVC0"/>
<reference evidence="17 18" key="1">
    <citation type="journal article" date="2011" name="Int. J. Syst. Evol. Microbiol.">
        <title>Ochrobactrum pecoris sp. nov., isolated from farm animals.</title>
        <authorList>
            <person name="Kampfer P."/>
            <person name="Huber B."/>
            <person name="Busse H.J."/>
            <person name="Scholz H.C."/>
            <person name="Tomaso H."/>
            <person name="Hotzel H."/>
            <person name="Melzer F."/>
        </authorList>
    </citation>
    <scope>NUCLEOTIDE SEQUENCE [LARGE SCALE GENOMIC DNA]</scope>
    <source>
        <strain evidence="17 18">08RB2639</strain>
    </source>
</reference>
<keyword evidence="7" id="KW-0406">Ion transport</keyword>
<dbReference type="InterPro" id="IPR039426">
    <property type="entry name" value="TonB-dep_rcpt-like"/>
</dbReference>
<evidence type="ECO:0000256" key="8">
    <source>
        <dbReference type="ARBA" id="ARBA00023077"/>
    </source>
</evidence>
<evidence type="ECO:0000313" key="16">
    <source>
        <dbReference type="EMBL" id="MBB4092141.1"/>
    </source>
</evidence>
<comment type="subcellular location">
    <subcellularLocation>
        <location evidence="1 11">Cell outer membrane</location>
        <topology evidence="1 11">Multi-pass membrane protein</topology>
    </subcellularLocation>
</comment>
<evidence type="ECO:0000256" key="2">
    <source>
        <dbReference type="ARBA" id="ARBA00021261"/>
    </source>
</evidence>
<gene>
    <name evidence="17" type="ORF">FIB18_01295</name>
    <name evidence="16" type="ORF">GGQ79_000614</name>
</gene>
<dbReference type="GO" id="GO:0009279">
    <property type="term" value="C:cell outer membrane"/>
    <property type="evidence" value="ECO:0007669"/>
    <property type="project" value="UniProtKB-SubCell"/>
</dbReference>
<keyword evidence="6" id="KW-0732">Signal</keyword>
<evidence type="ECO:0000256" key="11">
    <source>
        <dbReference type="PROSITE-ProRule" id="PRU01360"/>
    </source>
</evidence>
<dbReference type="EMBL" id="VEWK01000001">
    <property type="protein sequence ID" value="TNV15422.1"/>
    <property type="molecule type" value="Genomic_DNA"/>
</dbReference>
<dbReference type="OrthoDB" id="9760333at2"/>
<comment type="similarity">
    <text evidence="11 12">Belongs to the TonB-dependent receptor family.</text>
</comment>
<sequence length="752" mass="82635">MTSLFRGLWANGTQDRRLASKSLIYRAILAGTCLSTALLLSETTAIAQTVANTAEEATSDEAGAKKKKSSATEAGIETTADGAVKLNQIVVTATGFEQNITDAPASITVVPGEELEKGAYRDLTDALKDVQGVAVTGSAAERDIFIRGLPGSYTLLLVDGKRQSTRDARTNGNSGFEQSFLPPANAIERIEVIRGPMSSLYGSDAMGGVINIITKKVSDTWSGSFTVDGTAQQHSKFGNSLQGSYYITGPLVPNLVGVQVWGRGLKRQEDKIINGTPEQKDIDITGRVTITPNEDHDIMLELGKTRLRRDSTVGNNIDPVPTRGTAPVDTYNYNDRDHWSISHTGRWGPTTSEFSFMQETARRSSFSWDKKNGSFAEAMRSPHIRNSILDGKFTTPFELYGNHTLVTGGQFMDSVLTDQNPGRRTGLDEEFGIKQWALFAEDEWWLTPDFGLTGGLRMDHHEIYGSHWSPRGYAVWHATEQLTLKGGISTGFRAPEIRTIAPGYAYTTGGGNCTYGPNGTCGVIIGDPNLQPEKSTSYEASALWDNQEGLRLGATYFYTKFTDKIASNIQYDPVTGEPRRWDQDPNYILYYSYNIDEAVLQGVELTGEWEATSTLNIRASYTYTDSEQKTGEYAGLPLARTPKHMASIRADWMTPVEGLKAWASGNYHGEEINAGLRIGTVGEPYAYNDKGDVIARKYKAYATFDIGGSYDFSENVTLNAAVYNIFDKKTTVDELNNVVEGRRLWVGMTSRF</sequence>
<dbReference type="PANTHER" id="PTHR30069:SF53">
    <property type="entry name" value="COLICIN I RECEPTOR-RELATED"/>
    <property type="match status" value="1"/>
</dbReference>
<dbReference type="InterPro" id="IPR037066">
    <property type="entry name" value="Plug_dom_sf"/>
</dbReference>
<dbReference type="PANTHER" id="PTHR30069">
    <property type="entry name" value="TONB-DEPENDENT OUTER MEMBRANE RECEPTOR"/>
    <property type="match status" value="1"/>
</dbReference>
<reference evidence="17" key="2">
    <citation type="submission" date="2019-06" db="EMBL/GenBank/DDBJ databases">
        <authorList>
            <person name="Hu M."/>
        </authorList>
    </citation>
    <scope>NUCLEOTIDE SEQUENCE</scope>
    <source>
        <strain evidence="17">08RB2639</strain>
    </source>
</reference>